<reference evidence="7" key="1">
    <citation type="submission" date="2021-03" db="EMBL/GenBank/DDBJ databases">
        <title>Microbacterium sp. nov., a novel actinobacterium isolated from cow dung.</title>
        <authorList>
            <person name="Zhang L."/>
        </authorList>
    </citation>
    <scope>NUCLEOTIDE SEQUENCE</scope>
    <source>
        <strain evidence="7">NEAU-LLB</strain>
    </source>
</reference>
<keyword evidence="4 6" id="KW-1133">Transmembrane helix</keyword>
<feature type="transmembrane region" description="Helical" evidence="6">
    <location>
        <begin position="145"/>
        <end position="170"/>
    </location>
</feature>
<evidence type="ECO:0000313" key="7">
    <source>
        <dbReference type="EMBL" id="MBO3664123.1"/>
    </source>
</evidence>
<feature type="transmembrane region" description="Helical" evidence="6">
    <location>
        <begin position="98"/>
        <end position="116"/>
    </location>
</feature>
<dbReference type="PANTHER" id="PTHR30509:SF9">
    <property type="entry name" value="MULTIDRUG RESISTANCE PROTEIN MDTO"/>
    <property type="match status" value="1"/>
</dbReference>
<accession>A0A939TND5</accession>
<evidence type="ECO:0000313" key="8">
    <source>
        <dbReference type="Proteomes" id="UP000680132"/>
    </source>
</evidence>
<dbReference type="EMBL" id="JAGFOA010000004">
    <property type="protein sequence ID" value="MBO3664123.1"/>
    <property type="molecule type" value="Genomic_DNA"/>
</dbReference>
<evidence type="ECO:0000256" key="5">
    <source>
        <dbReference type="ARBA" id="ARBA00023136"/>
    </source>
</evidence>
<feature type="transmembrane region" description="Helical" evidence="6">
    <location>
        <begin position="20"/>
        <end position="37"/>
    </location>
</feature>
<dbReference type="AlphaFoldDB" id="A0A939TND5"/>
<evidence type="ECO:0000256" key="1">
    <source>
        <dbReference type="ARBA" id="ARBA00004651"/>
    </source>
</evidence>
<dbReference type="Proteomes" id="UP000680132">
    <property type="component" value="Unassembled WGS sequence"/>
</dbReference>
<dbReference type="PANTHER" id="PTHR30509">
    <property type="entry name" value="P-HYDROXYBENZOIC ACID EFFLUX PUMP SUBUNIT-RELATED"/>
    <property type="match status" value="1"/>
</dbReference>
<sequence length="359" mass="37740">MTARRIRLPRLRGLLEGPRIALALRTAIAAALAWYLAPYVPLAEDDYSYYAPLGVLVSMYPTLAGSARSGMQTLVGLAVGIALGFGGIAVTWLGAPGIVALALVVGVGVWLGGIASLGAGRDWVAMAGLFVLLLGGATPEEFSLSYIVTMAFGVAVGLLVNLVLFPPLYLRQAAARLSHLRDAVAGHLHDVADAVAQHRISSDQLAGIVSDLRTTVEEVTQAVEDAHESSRANPRARGHIEERDLNSRRLHALERTVFSVRDLADVLARADEEGTSPERALKPLTAAIHAVAELVAEPAGTERAAELLRAADQALADYTAVLDAAPTATGPTAVPSDVASELTAAVCLRRMIDASRPFV</sequence>
<comment type="subcellular location">
    <subcellularLocation>
        <location evidence="1">Cell membrane</location>
        <topology evidence="1">Multi-pass membrane protein</topology>
    </subcellularLocation>
</comment>
<organism evidence="7 8">
    <name type="scientific">Microbacterium stercoris</name>
    <dbReference type="NCBI Taxonomy" id="2820289"/>
    <lineage>
        <taxon>Bacteria</taxon>
        <taxon>Bacillati</taxon>
        <taxon>Actinomycetota</taxon>
        <taxon>Actinomycetes</taxon>
        <taxon>Micrococcales</taxon>
        <taxon>Microbacteriaceae</taxon>
        <taxon>Microbacterium</taxon>
    </lineage>
</organism>
<protein>
    <submittedName>
        <fullName evidence="7">FUSC family protein</fullName>
    </submittedName>
</protein>
<keyword evidence="8" id="KW-1185">Reference proteome</keyword>
<gene>
    <name evidence="7" type="ORF">J5V96_11450</name>
</gene>
<proteinExistence type="predicted"/>
<evidence type="ECO:0000256" key="2">
    <source>
        <dbReference type="ARBA" id="ARBA00022475"/>
    </source>
</evidence>
<evidence type="ECO:0000256" key="6">
    <source>
        <dbReference type="SAM" id="Phobius"/>
    </source>
</evidence>
<name>A0A939TND5_9MICO</name>
<dbReference type="GO" id="GO:0005886">
    <property type="term" value="C:plasma membrane"/>
    <property type="evidence" value="ECO:0007669"/>
    <property type="project" value="UniProtKB-SubCell"/>
</dbReference>
<evidence type="ECO:0000256" key="3">
    <source>
        <dbReference type="ARBA" id="ARBA00022692"/>
    </source>
</evidence>
<comment type="caution">
    <text evidence="7">The sequence shown here is derived from an EMBL/GenBank/DDBJ whole genome shotgun (WGS) entry which is preliminary data.</text>
</comment>
<keyword evidence="5 6" id="KW-0472">Membrane</keyword>
<evidence type="ECO:0000256" key="4">
    <source>
        <dbReference type="ARBA" id="ARBA00022989"/>
    </source>
</evidence>
<keyword evidence="2" id="KW-1003">Cell membrane</keyword>
<keyword evidence="3 6" id="KW-0812">Transmembrane</keyword>
<feature type="transmembrane region" description="Helical" evidence="6">
    <location>
        <begin position="74"/>
        <end position="92"/>
    </location>
</feature>